<dbReference type="Proteomes" id="UP001596976">
    <property type="component" value="Unassembled WGS sequence"/>
</dbReference>
<keyword evidence="2" id="KW-1185">Reference proteome</keyword>
<comment type="caution">
    <text evidence="1">The sequence shown here is derived from an EMBL/GenBank/DDBJ whole genome shotgun (WGS) entry which is preliminary data.</text>
</comment>
<dbReference type="EMBL" id="JBHTJF010000033">
    <property type="protein sequence ID" value="MFD0943910.1"/>
    <property type="molecule type" value="Genomic_DNA"/>
</dbReference>
<gene>
    <name evidence="1" type="ORF">ACFQ0V_09145</name>
</gene>
<evidence type="ECO:0000313" key="2">
    <source>
        <dbReference type="Proteomes" id="UP001596976"/>
    </source>
</evidence>
<sequence length="117" mass="13874">MKQSYSVLKMSKRHPTDRTSHTYEHSIIIGNFSGHSYEDIFHKIAKTLREEAYFNQFGEKVQWKIVALLDIFEGFDLQEIPLYTEVYSRYFPFKEAVSIDTVCQLYFSDLVLYQQKG</sequence>
<accession>A0ABW3GXK6</accession>
<reference evidence="2" key="1">
    <citation type="journal article" date="2019" name="Int. J. Syst. Evol. Microbiol.">
        <title>The Global Catalogue of Microorganisms (GCM) 10K type strain sequencing project: providing services to taxonomists for standard genome sequencing and annotation.</title>
        <authorList>
            <consortium name="The Broad Institute Genomics Platform"/>
            <consortium name="The Broad Institute Genome Sequencing Center for Infectious Disease"/>
            <person name="Wu L."/>
            <person name="Ma J."/>
        </authorList>
    </citation>
    <scope>NUCLEOTIDE SEQUENCE [LARGE SCALE GENOMIC DNA]</scope>
    <source>
        <strain evidence="2">CCUG 63563</strain>
    </source>
</reference>
<dbReference type="RefSeq" id="WP_381012529.1">
    <property type="nucleotide sequence ID" value="NZ_JBHTJF010000033.1"/>
</dbReference>
<evidence type="ECO:0000313" key="1">
    <source>
        <dbReference type="EMBL" id="MFD0943910.1"/>
    </source>
</evidence>
<organism evidence="1 2">
    <name type="scientific">Savagea faecisuis</name>
    <dbReference type="NCBI Taxonomy" id="1274803"/>
    <lineage>
        <taxon>Bacteria</taxon>
        <taxon>Bacillati</taxon>
        <taxon>Bacillota</taxon>
        <taxon>Bacilli</taxon>
        <taxon>Bacillales</taxon>
        <taxon>Caryophanaceae</taxon>
        <taxon>Savagea</taxon>
    </lineage>
</organism>
<proteinExistence type="predicted"/>
<protein>
    <submittedName>
        <fullName evidence="1">Uncharacterized protein</fullName>
    </submittedName>
</protein>
<name>A0ABW3GXK6_9BACL</name>